<protein>
    <submittedName>
        <fullName evidence="1">Uncharacterized protein</fullName>
    </submittedName>
</protein>
<keyword evidence="2" id="KW-1185">Reference proteome</keyword>
<sequence>MKVILLVIAALLVIIIFKACVSTNKSAKDISRPSLDKIPTVEKPNDKLIIVQNVEHFQIKTALTEFCNSYNKDDFAALPRLYQLSPDSFAIIFPFDTDLSIFCFATNFLKYPIDIKWQADVHAWATIKKGDDYATDYLVNKPTMIYLDKADKEYDNVFLTTKDGDGYKVPFAKNQPQALSIPIEQYKSPTIKLEDLKTLKYEDFK</sequence>
<organism evidence="1 2">
    <name type="scientific">Mucilaginibacter rigui</name>
    <dbReference type="NCBI Taxonomy" id="534635"/>
    <lineage>
        <taxon>Bacteria</taxon>
        <taxon>Pseudomonadati</taxon>
        <taxon>Bacteroidota</taxon>
        <taxon>Sphingobacteriia</taxon>
        <taxon>Sphingobacteriales</taxon>
        <taxon>Sphingobacteriaceae</taxon>
        <taxon>Mucilaginibacter</taxon>
    </lineage>
</organism>
<name>A0ABR7X2A2_9SPHI</name>
<comment type="caution">
    <text evidence="1">The sequence shown here is derived from an EMBL/GenBank/DDBJ whole genome shotgun (WGS) entry which is preliminary data.</text>
</comment>
<gene>
    <name evidence="1" type="ORF">IDJ75_00370</name>
</gene>
<reference evidence="1 2" key="1">
    <citation type="submission" date="2020-09" db="EMBL/GenBank/DDBJ databases">
        <title>Novel species of Mucilaginibacter isolated from a glacier on the Tibetan Plateau.</title>
        <authorList>
            <person name="Liu Q."/>
            <person name="Xin Y.-H."/>
        </authorList>
    </citation>
    <scope>NUCLEOTIDE SEQUENCE [LARGE SCALE GENOMIC DNA]</scope>
    <source>
        <strain evidence="1 2">CGMCC 1.13878</strain>
    </source>
</reference>
<dbReference type="Proteomes" id="UP000618754">
    <property type="component" value="Unassembled WGS sequence"/>
</dbReference>
<dbReference type="RefSeq" id="WP_191173640.1">
    <property type="nucleotide sequence ID" value="NZ_JACWMW010000001.1"/>
</dbReference>
<evidence type="ECO:0000313" key="2">
    <source>
        <dbReference type="Proteomes" id="UP000618754"/>
    </source>
</evidence>
<accession>A0ABR7X2A2</accession>
<dbReference type="EMBL" id="JACWMW010000001">
    <property type="protein sequence ID" value="MBD1383715.1"/>
    <property type="molecule type" value="Genomic_DNA"/>
</dbReference>
<proteinExistence type="predicted"/>
<evidence type="ECO:0000313" key="1">
    <source>
        <dbReference type="EMBL" id="MBD1383715.1"/>
    </source>
</evidence>